<dbReference type="InterPro" id="IPR037056">
    <property type="entry name" value="RNase_H1_N_sf"/>
</dbReference>
<organism evidence="1 2">
    <name type="scientific">Paramarasmius palmivorus</name>
    <dbReference type="NCBI Taxonomy" id="297713"/>
    <lineage>
        <taxon>Eukaryota</taxon>
        <taxon>Fungi</taxon>
        <taxon>Dikarya</taxon>
        <taxon>Basidiomycota</taxon>
        <taxon>Agaricomycotina</taxon>
        <taxon>Agaricomycetes</taxon>
        <taxon>Agaricomycetidae</taxon>
        <taxon>Agaricales</taxon>
        <taxon>Marasmiineae</taxon>
        <taxon>Marasmiaceae</taxon>
        <taxon>Paramarasmius</taxon>
    </lineage>
</organism>
<evidence type="ECO:0000313" key="1">
    <source>
        <dbReference type="EMBL" id="KAK7032211.1"/>
    </source>
</evidence>
<keyword evidence="2" id="KW-1185">Reference proteome</keyword>
<accession>A0AAW0C3E8</accession>
<dbReference type="SUPFAM" id="SSF55658">
    <property type="entry name" value="L9 N-domain-like"/>
    <property type="match status" value="1"/>
</dbReference>
<name>A0AAW0C3E8_9AGAR</name>
<reference evidence="1 2" key="1">
    <citation type="submission" date="2024-01" db="EMBL/GenBank/DDBJ databases">
        <title>A draft genome for a cacao thread blight-causing isolate of Paramarasmius palmivorus.</title>
        <authorList>
            <person name="Baruah I.K."/>
            <person name="Bukari Y."/>
            <person name="Amoako-Attah I."/>
            <person name="Meinhardt L.W."/>
            <person name="Bailey B.A."/>
            <person name="Cohen S.P."/>
        </authorList>
    </citation>
    <scope>NUCLEOTIDE SEQUENCE [LARGE SCALE GENOMIC DNA]</scope>
    <source>
        <strain evidence="1 2">GH-12</strain>
    </source>
</reference>
<dbReference type="Proteomes" id="UP001383192">
    <property type="component" value="Unassembled WGS sequence"/>
</dbReference>
<comment type="caution">
    <text evidence="1">The sequence shown here is derived from an EMBL/GenBank/DDBJ whole genome shotgun (WGS) entry which is preliminary data.</text>
</comment>
<dbReference type="InterPro" id="IPR009027">
    <property type="entry name" value="Ribosomal_bL9/RNase_H1_N"/>
</dbReference>
<evidence type="ECO:0000313" key="2">
    <source>
        <dbReference type="Proteomes" id="UP001383192"/>
    </source>
</evidence>
<protein>
    <submittedName>
        <fullName evidence="1">Uncharacterized protein</fullName>
    </submittedName>
</protein>
<sequence length="157" mass="17541">MASIDMLLPVLRGLLDHTWTDNETFALDRLDDPQNDVVNKIIGDYQVSVRNALAVRAPPTMSVVCPRCNFQVTLPPPEERWYCVSAGLRVGWVKNWDIVKNLVLHVSSNKYASYSSKEDARKAFIAALVSDNVQIVGSVDKAVEYDPIAESEGYLFP</sequence>
<dbReference type="Gene3D" id="3.40.970.10">
    <property type="entry name" value="Ribonuclease H1, N-terminal domain"/>
    <property type="match status" value="1"/>
</dbReference>
<gene>
    <name evidence="1" type="ORF">VNI00_013385</name>
</gene>
<dbReference type="AlphaFoldDB" id="A0AAW0C3E8"/>
<proteinExistence type="predicted"/>
<dbReference type="EMBL" id="JAYKXP010000067">
    <property type="protein sequence ID" value="KAK7032211.1"/>
    <property type="molecule type" value="Genomic_DNA"/>
</dbReference>